<evidence type="ECO:0000256" key="1">
    <source>
        <dbReference type="ARBA" id="ARBA00017902"/>
    </source>
</evidence>
<keyword evidence="3" id="KW-0812">Transmembrane</keyword>
<accession>A0ABD1E8H8</accession>
<dbReference type="AlphaFoldDB" id="A0ABD1E8H8"/>
<evidence type="ECO:0000256" key="3">
    <source>
        <dbReference type="SAM" id="Phobius"/>
    </source>
</evidence>
<evidence type="ECO:0000313" key="4">
    <source>
        <dbReference type="EMBL" id="KAL1490957.1"/>
    </source>
</evidence>
<organism evidence="4 5">
    <name type="scientific">Hypothenemus hampei</name>
    <name type="common">Coffee berry borer</name>
    <dbReference type="NCBI Taxonomy" id="57062"/>
    <lineage>
        <taxon>Eukaryota</taxon>
        <taxon>Metazoa</taxon>
        <taxon>Ecdysozoa</taxon>
        <taxon>Arthropoda</taxon>
        <taxon>Hexapoda</taxon>
        <taxon>Insecta</taxon>
        <taxon>Pterygota</taxon>
        <taxon>Neoptera</taxon>
        <taxon>Endopterygota</taxon>
        <taxon>Coleoptera</taxon>
        <taxon>Polyphaga</taxon>
        <taxon>Cucujiformia</taxon>
        <taxon>Curculionidae</taxon>
        <taxon>Scolytinae</taxon>
        <taxon>Hypothenemus</taxon>
    </lineage>
</organism>
<gene>
    <name evidence="4" type="ORF">ABEB36_011626</name>
</gene>
<reference evidence="4 5" key="1">
    <citation type="submission" date="2024-05" db="EMBL/GenBank/DDBJ databases">
        <title>Genetic variation in Jamaican populations of the coffee berry borer (Hypothenemus hampei).</title>
        <authorList>
            <person name="Errbii M."/>
            <person name="Myrie A."/>
        </authorList>
    </citation>
    <scope>NUCLEOTIDE SEQUENCE [LARGE SCALE GENOMIC DNA]</scope>
    <source>
        <strain evidence="4">JA-Hopewell-2020-01-JO</strain>
        <tissue evidence="4">Whole body</tissue>
    </source>
</reference>
<keyword evidence="3" id="KW-0472">Membrane</keyword>
<dbReference type="Proteomes" id="UP001566132">
    <property type="component" value="Unassembled WGS sequence"/>
</dbReference>
<feature type="transmembrane region" description="Helical" evidence="3">
    <location>
        <begin position="58"/>
        <end position="74"/>
    </location>
</feature>
<dbReference type="PANTHER" id="PTHR31019">
    <property type="entry name" value="SMALL INTEGRAL MEMBRANE PROTEIN 14"/>
    <property type="match status" value="1"/>
</dbReference>
<dbReference type="PANTHER" id="PTHR31019:SF1">
    <property type="entry name" value="SMALL INTEGRAL MEMBRANE PROTEIN 14"/>
    <property type="match status" value="1"/>
</dbReference>
<proteinExistence type="predicted"/>
<sequence>MGDDVSGSGFDPCECIWDHEMAMRRLLNILRNSQNLCTDAECFEPGPGAPGSVQTENFYFFSIAIGIALLLYFFRPRLQANDSLKPDNGNNSNNTPPAPPIN</sequence>
<comment type="caution">
    <text evidence="4">The sequence shown here is derived from an EMBL/GenBank/DDBJ whole genome shotgun (WGS) entry which is preliminary data.</text>
</comment>
<dbReference type="EMBL" id="JBDJPC010000009">
    <property type="protein sequence ID" value="KAL1490957.1"/>
    <property type="molecule type" value="Genomic_DNA"/>
</dbReference>
<dbReference type="InterPro" id="IPR020309">
    <property type="entry name" value="Smim-14"/>
</dbReference>
<evidence type="ECO:0000313" key="5">
    <source>
        <dbReference type="Proteomes" id="UP001566132"/>
    </source>
</evidence>
<name>A0ABD1E8H8_HYPHA</name>
<keyword evidence="3" id="KW-1133">Transmembrane helix</keyword>
<evidence type="ECO:0000256" key="2">
    <source>
        <dbReference type="SAM" id="MobiDB-lite"/>
    </source>
</evidence>
<dbReference type="Pfam" id="PF11027">
    <property type="entry name" value="DUF2615"/>
    <property type="match status" value="1"/>
</dbReference>
<feature type="region of interest" description="Disordered" evidence="2">
    <location>
        <begin position="82"/>
        <end position="102"/>
    </location>
</feature>
<keyword evidence="5" id="KW-1185">Reference proteome</keyword>
<protein>
    <recommendedName>
        <fullName evidence="1">Small integral membrane protein 14</fullName>
    </recommendedName>
</protein>